<gene>
    <name evidence="17" type="primary">nnrD</name>
    <name evidence="21" type="ORF">ACFQY0_18540</name>
</gene>
<evidence type="ECO:0000313" key="22">
    <source>
        <dbReference type="Proteomes" id="UP001596472"/>
    </source>
</evidence>
<evidence type="ECO:0000256" key="16">
    <source>
        <dbReference type="ARBA" id="ARBA00049209"/>
    </source>
</evidence>
<dbReference type="PANTHER" id="PTHR12592:SF0">
    <property type="entry name" value="ATP-DEPENDENT (S)-NAD(P)H-HYDRATE DEHYDRATASE"/>
    <property type="match status" value="1"/>
</dbReference>
<evidence type="ECO:0000256" key="14">
    <source>
        <dbReference type="ARBA" id="ARBA00025153"/>
    </source>
</evidence>
<keyword evidence="12 17" id="KW-0456">Lyase</keyword>
<dbReference type="Gene3D" id="3.40.1190.20">
    <property type="match status" value="1"/>
</dbReference>
<feature type="domain" description="YjeF C-terminal" evidence="19">
    <location>
        <begin position="217"/>
        <end position="485"/>
    </location>
</feature>
<name>A0ABW2LCW0_9BACT</name>
<feature type="binding site" evidence="17">
    <location>
        <position position="423"/>
    </location>
    <ligand>
        <name>AMP</name>
        <dbReference type="ChEBI" id="CHEBI:456215"/>
    </ligand>
</feature>
<evidence type="ECO:0000256" key="6">
    <source>
        <dbReference type="ARBA" id="ARBA00022741"/>
    </source>
</evidence>
<evidence type="ECO:0000256" key="10">
    <source>
        <dbReference type="ARBA" id="ARBA00023027"/>
    </source>
</evidence>
<evidence type="ECO:0000256" key="3">
    <source>
        <dbReference type="ARBA" id="ARBA00006001"/>
    </source>
</evidence>
<evidence type="ECO:0000256" key="2">
    <source>
        <dbReference type="ARBA" id="ARBA00000909"/>
    </source>
</evidence>
<feature type="binding site" evidence="17">
    <location>
        <position position="360"/>
    </location>
    <ligand>
        <name>(6S)-NADPHX</name>
        <dbReference type="ChEBI" id="CHEBI:64076"/>
    </ligand>
</feature>
<comment type="cofactor">
    <cofactor evidence="18">
        <name>K(+)</name>
        <dbReference type="ChEBI" id="CHEBI:29103"/>
    </cofactor>
    <text evidence="18">Binds 1 potassium ion per subunit.</text>
</comment>
<comment type="cofactor">
    <cofactor evidence="17">
        <name>Mg(2+)</name>
        <dbReference type="ChEBI" id="CHEBI:18420"/>
    </cofactor>
</comment>
<dbReference type="EC" id="4.2.1.136" evidence="17"/>
<keyword evidence="6 17" id="KW-0547">Nucleotide-binding</keyword>
<dbReference type="Pfam" id="PF03853">
    <property type="entry name" value="YjeF_N"/>
    <property type="match status" value="1"/>
</dbReference>
<comment type="similarity">
    <text evidence="17">Belongs to the NnrD/CARKD family.</text>
</comment>
<evidence type="ECO:0000313" key="21">
    <source>
        <dbReference type="EMBL" id="MFC7339199.1"/>
    </source>
</evidence>
<keyword evidence="11 18" id="KW-0413">Isomerase</keyword>
<sequence length="490" mass="51468">MSHVGAREMRAIEEAAFLRGVDPGELMDRAGEGIAARLLDHFPLPGTAIAYLGKGNNAGDALVALEILQRAGWQIALRSAHPESEWSPLSRARLDRLGMPPREVPPHPARPLLLLDGLLGIGAKGPLRPPLSVLAEEMRELRQSHGAIIAAMDLPSGLDSDSGELHAGGVIADLNLTVGIPKSGLLTDSAAGATGRLFLIPLDDLPIPDRPGLQLITPATIHGLLPPRPHQFHKGDAGRVAILAGSEGMSGAAALTSTAALHAGAGLVTLHLGPDTSISTPPEIMVTRSPDRVREAFTTRADARIIGPGLGKADDTTRKSLLDHLADNDLPTILDADALNWIAEAKRLDLLGSQYLITPHPGEFSRLAPDLADLPRAEAAARFVERHPCTLLLKGARTLIASPDEEMRINSTGHAGMASGGQGDVLAGVCGALLASGHTPMDAATLAAWLCGRAAERAITYGDESPESTTATHTISNLGGAFTDWRERRR</sequence>
<keyword evidence="22" id="KW-1185">Reference proteome</keyword>
<comment type="similarity">
    <text evidence="4 18">In the C-terminal section; belongs to the NnrD/CARKD family.</text>
</comment>
<protein>
    <recommendedName>
        <fullName evidence="17">ADP-dependent (S)-NAD(P)H-hydrate dehydratase</fullName>
        <ecNumber evidence="17">4.2.1.136</ecNumber>
    </recommendedName>
    <alternativeName>
        <fullName evidence="17">ADP-dependent NAD(P)HX dehydratase</fullName>
    </alternativeName>
</protein>
<comment type="function">
    <text evidence="14 18">Bifunctional enzyme that catalyzes the epimerization of the S- and R-forms of NAD(P)HX and the dehydration of the S-form of NAD(P)HX at the expense of ADP, which is converted to AMP. This allows the repair of both epimers of NAD(P)HX, a damaged form of NAD(P)H that is a result of enzymatic or heat-dependent hydration.</text>
</comment>
<dbReference type="RefSeq" id="WP_379715555.1">
    <property type="nucleotide sequence ID" value="NZ_JBHTBS010000013.1"/>
</dbReference>
<comment type="caution">
    <text evidence="21">The sequence shown here is derived from an EMBL/GenBank/DDBJ whole genome shotgun (WGS) entry which is preliminary data.</text>
</comment>
<evidence type="ECO:0000259" key="19">
    <source>
        <dbReference type="PROSITE" id="PS51383"/>
    </source>
</evidence>
<evidence type="ECO:0000256" key="4">
    <source>
        <dbReference type="ARBA" id="ARBA00009524"/>
    </source>
</evidence>
<evidence type="ECO:0000256" key="9">
    <source>
        <dbReference type="ARBA" id="ARBA00022958"/>
    </source>
</evidence>
<dbReference type="CDD" id="cd01171">
    <property type="entry name" value="YXKO-related"/>
    <property type="match status" value="1"/>
</dbReference>
<dbReference type="InterPro" id="IPR029056">
    <property type="entry name" value="Ribokinase-like"/>
</dbReference>
<proteinExistence type="inferred from homology"/>
<dbReference type="Proteomes" id="UP001596472">
    <property type="component" value="Unassembled WGS sequence"/>
</dbReference>
<feature type="binding site" evidence="17">
    <location>
        <position position="309"/>
    </location>
    <ligand>
        <name>(6S)-NADPHX</name>
        <dbReference type="ChEBI" id="CHEBI:64076"/>
    </ligand>
</feature>
<evidence type="ECO:0000256" key="13">
    <source>
        <dbReference type="ARBA" id="ARBA00023268"/>
    </source>
</evidence>
<dbReference type="PIRSF" id="PIRSF017184">
    <property type="entry name" value="Nnr"/>
    <property type="match status" value="1"/>
</dbReference>
<evidence type="ECO:0000256" key="7">
    <source>
        <dbReference type="ARBA" id="ARBA00022840"/>
    </source>
</evidence>
<evidence type="ECO:0000256" key="17">
    <source>
        <dbReference type="HAMAP-Rule" id="MF_01965"/>
    </source>
</evidence>
<dbReference type="InterPro" id="IPR036652">
    <property type="entry name" value="YjeF_N_dom_sf"/>
</dbReference>
<dbReference type="PROSITE" id="PS51385">
    <property type="entry name" value="YJEF_N"/>
    <property type="match status" value="1"/>
</dbReference>
<reference evidence="22" key="1">
    <citation type="journal article" date="2019" name="Int. J. Syst. Evol. Microbiol.">
        <title>The Global Catalogue of Microorganisms (GCM) 10K type strain sequencing project: providing services to taxonomists for standard genome sequencing and annotation.</title>
        <authorList>
            <consortium name="The Broad Institute Genomics Platform"/>
            <consortium name="The Broad Institute Genome Sequencing Center for Infectious Disease"/>
            <person name="Wu L."/>
            <person name="Ma J."/>
        </authorList>
    </citation>
    <scope>NUCLEOTIDE SEQUENCE [LARGE SCALE GENOMIC DNA]</scope>
    <source>
        <strain evidence="22">CGMCC 4.1467</strain>
    </source>
</reference>
<dbReference type="NCBIfam" id="TIGR00196">
    <property type="entry name" value="yjeF_cterm"/>
    <property type="match status" value="1"/>
</dbReference>
<evidence type="ECO:0000259" key="20">
    <source>
        <dbReference type="PROSITE" id="PS51385"/>
    </source>
</evidence>
<dbReference type="PROSITE" id="PS51383">
    <property type="entry name" value="YJEF_C_3"/>
    <property type="match status" value="1"/>
</dbReference>
<keyword evidence="13" id="KW-0511">Multifunctional enzyme</keyword>
<comment type="similarity">
    <text evidence="3 18">In the N-terminal section; belongs to the NnrE/AIBP family.</text>
</comment>
<evidence type="ECO:0000256" key="12">
    <source>
        <dbReference type="ARBA" id="ARBA00023239"/>
    </source>
</evidence>
<evidence type="ECO:0000256" key="11">
    <source>
        <dbReference type="ARBA" id="ARBA00023235"/>
    </source>
</evidence>
<comment type="catalytic activity">
    <reaction evidence="1 18">
        <text>(6R)-NADHX = (6S)-NADHX</text>
        <dbReference type="Rhea" id="RHEA:32215"/>
        <dbReference type="ChEBI" id="CHEBI:64074"/>
        <dbReference type="ChEBI" id="CHEBI:64075"/>
        <dbReference type="EC" id="5.1.99.6"/>
    </reaction>
</comment>
<comment type="catalytic activity">
    <reaction evidence="16 17 18">
        <text>(6S)-NADPHX + ADP = AMP + phosphate + NADPH + H(+)</text>
        <dbReference type="Rhea" id="RHEA:32235"/>
        <dbReference type="ChEBI" id="CHEBI:15378"/>
        <dbReference type="ChEBI" id="CHEBI:43474"/>
        <dbReference type="ChEBI" id="CHEBI:57783"/>
        <dbReference type="ChEBI" id="CHEBI:64076"/>
        <dbReference type="ChEBI" id="CHEBI:456215"/>
        <dbReference type="ChEBI" id="CHEBI:456216"/>
        <dbReference type="EC" id="4.2.1.136"/>
    </reaction>
</comment>
<dbReference type="EMBL" id="JBHTBS010000013">
    <property type="protein sequence ID" value="MFC7339199.1"/>
    <property type="molecule type" value="Genomic_DNA"/>
</dbReference>
<comment type="function">
    <text evidence="17">Catalyzes the dehydration of the S-form of NAD(P)HX at the expense of ADP, which is converted to AMP. Together with NAD(P)HX epimerase, which catalyzes the epimerization of the S- and R-forms, the enzyme allows the repair of both epimers of NAD(P)HX, a damaged form of NAD(P)H that is a result of enzymatic or heat-dependent hydration.</text>
</comment>
<dbReference type="Gene3D" id="3.40.50.10260">
    <property type="entry name" value="YjeF N-terminal domain"/>
    <property type="match status" value="1"/>
</dbReference>
<dbReference type="SUPFAM" id="SSF53613">
    <property type="entry name" value="Ribokinase-like"/>
    <property type="match status" value="1"/>
</dbReference>
<evidence type="ECO:0000256" key="15">
    <source>
        <dbReference type="ARBA" id="ARBA00048238"/>
    </source>
</evidence>
<keyword evidence="10 17" id="KW-0520">NAD</keyword>
<keyword evidence="5 18" id="KW-0479">Metal-binding</keyword>
<evidence type="ECO:0000256" key="18">
    <source>
        <dbReference type="PIRNR" id="PIRNR017184"/>
    </source>
</evidence>
<comment type="subunit">
    <text evidence="17">Homotetramer.</text>
</comment>
<dbReference type="PANTHER" id="PTHR12592">
    <property type="entry name" value="ATP-DEPENDENT (S)-NAD(P)H-HYDRATE DEHYDRATASE FAMILY MEMBER"/>
    <property type="match status" value="1"/>
</dbReference>
<organism evidence="21 22">
    <name type="scientific">Haloferula chungangensis</name>
    <dbReference type="NCBI Taxonomy" id="1048331"/>
    <lineage>
        <taxon>Bacteria</taxon>
        <taxon>Pseudomonadati</taxon>
        <taxon>Verrucomicrobiota</taxon>
        <taxon>Verrucomicrobiia</taxon>
        <taxon>Verrucomicrobiales</taxon>
        <taxon>Verrucomicrobiaceae</taxon>
        <taxon>Haloferula</taxon>
    </lineage>
</organism>
<dbReference type="InterPro" id="IPR030677">
    <property type="entry name" value="Nnr"/>
</dbReference>
<dbReference type="InterPro" id="IPR000631">
    <property type="entry name" value="CARKD"/>
</dbReference>
<feature type="binding site" evidence="17">
    <location>
        <position position="252"/>
    </location>
    <ligand>
        <name>(6S)-NADPHX</name>
        <dbReference type="ChEBI" id="CHEBI:64076"/>
    </ligand>
</feature>
<feature type="domain" description="YjeF N-terminal" evidence="20">
    <location>
        <begin position="9"/>
        <end position="210"/>
    </location>
</feature>
<evidence type="ECO:0000256" key="8">
    <source>
        <dbReference type="ARBA" id="ARBA00022857"/>
    </source>
</evidence>
<feature type="binding site" evidence="17">
    <location>
        <position position="424"/>
    </location>
    <ligand>
        <name>(6S)-NADPHX</name>
        <dbReference type="ChEBI" id="CHEBI:64076"/>
    </ligand>
</feature>
<feature type="binding site" evidence="17">
    <location>
        <begin position="394"/>
        <end position="398"/>
    </location>
    <ligand>
        <name>AMP</name>
        <dbReference type="ChEBI" id="CHEBI:456215"/>
    </ligand>
</feature>
<evidence type="ECO:0000256" key="1">
    <source>
        <dbReference type="ARBA" id="ARBA00000013"/>
    </source>
</evidence>
<keyword evidence="7 17" id="KW-0067">ATP-binding</keyword>
<dbReference type="SUPFAM" id="SSF64153">
    <property type="entry name" value="YjeF N-terminal domain-like"/>
    <property type="match status" value="1"/>
</dbReference>
<comment type="catalytic activity">
    <reaction evidence="2 18">
        <text>(6R)-NADPHX = (6S)-NADPHX</text>
        <dbReference type="Rhea" id="RHEA:32227"/>
        <dbReference type="ChEBI" id="CHEBI:64076"/>
        <dbReference type="ChEBI" id="CHEBI:64077"/>
        <dbReference type="EC" id="5.1.99.6"/>
    </reaction>
</comment>
<dbReference type="Pfam" id="PF01256">
    <property type="entry name" value="Carb_kinase"/>
    <property type="match status" value="1"/>
</dbReference>
<evidence type="ECO:0000256" key="5">
    <source>
        <dbReference type="ARBA" id="ARBA00022723"/>
    </source>
</evidence>
<dbReference type="HAMAP" id="MF_01965">
    <property type="entry name" value="NADHX_dehydratase"/>
    <property type="match status" value="1"/>
</dbReference>
<keyword evidence="8 17" id="KW-0521">NADP</keyword>
<dbReference type="InterPro" id="IPR004443">
    <property type="entry name" value="YjeF_N_dom"/>
</dbReference>
<keyword evidence="9 18" id="KW-0630">Potassium</keyword>
<accession>A0ABW2LCW0</accession>
<comment type="catalytic activity">
    <reaction evidence="15 17 18">
        <text>(6S)-NADHX + ADP = AMP + phosphate + NADH + H(+)</text>
        <dbReference type="Rhea" id="RHEA:32223"/>
        <dbReference type="ChEBI" id="CHEBI:15378"/>
        <dbReference type="ChEBI" id="CHEBI:43474"/>
        <dbReference type="ChEBI" id="CHEBI:57945"/>
        <dbReference type="ChEBI" id="CHEBI:64074"/>
        <dbReference type="ChEBI" id="CHEBI:456215"/>
        <dbReference type="ChEBI" id="CHEBI:456216"/>
        <dbReference type="EC" id="4.2.1.136"/>
    </reaction>
</comment>